<dbReference type="SUPFAM" id="SSF48179">
    <property type="entry name" value="6-phosphogluconate dehydrogenase C-terminal domain-like"/>
    <property type="match status" value="1"/>
</dbReference>
<evidence type="ECO:0000256" key="7">
    <source>
        <dbReference type="HAMAP-Rule" id="MF_02129"/>
    </source>
</evidence>
<dbReference type="UniPathway" id="UPA00117"/>
<dbReference type="GO" id="GO:0070403">
    <property type="term" value="F:NAD+ binding"/>
    <property type="evidence" value="ECO:0007669"/>
    <property type="project" value="InterPro"/>
</dbReference>
<name>A0A8J7S568_9PROT</name>
<dbReference type="GO" id="GO:0005737">
    <property type="term" value="C:cytoplasm"/>
    <property type="evidence" value="ECO:0007669"/>
    <property type="project" value="UniProtKB-SubCell"/>
</dbReference>
<dbReference type="SUPFAM" id="SSF51735">
    <property type="entry name" value="NAD(P)-binding Rossmann-fold domains"/>
    <property type="match status" value="1"/>
</dbReference>
<comment type="caution">
    <text evidence="10">The sequence shown here is derived from an EMBL/GenBank/DDBJ whole genome shotgun (WGS) entry which is preliminary data.</text>
</comment>
<comment type="pathway">
    <text evidence="2 7">Amine and polyamine metabolism; carnitine metabolism.</text>
</comment>
<sequence>MTEIKCFGLVGGGVIGAGWAARALARGLDVVAWDPAPEGAAVLRAKVANAWPAMEKMGLAPGASQDRLTTVDSLEAVAEAADFIQESAPENLDVKIDVHSRIDAVAPAHVPIASSTSGLLPSEFQAKCRHPERVLVGHPFNPVYLLPLVEILGGKKTDPAVLDRAEVFYRGIEMHPLRVRTEIEGFLSDRLQEALWRENLHLVADGVATTGELDDAIVYGPGLRWAFMGVNKTFALAGGEQGMRHFMKQFGPALKLPWTKLEAPDLTEALIERMVEGTGEQLQGVAIRDLERLRDDCLIDIMRALSKYREGAGRLLAERADKEGR</sequence>
<dbReference type="InterPro" id="IPR008927">
    <property type="entry name" value="6-PGluconate_DH-like_C_sf"/>
</dbReference>
<dbReference type="Gene3D" id="1.10.1040.10">
    <property type="entry name" value="N-(1-d-carboxylethyl)-l-norvaline Dehydrogenase, domain 2"/>
    <property type="match status" value="1"/>
</dbReference>
<feature type="binding site" evidence="7">
    <location>
        <begin position="11"/>
        <end position="16"/>
    </location>
    <ligand>
        <name>NAD(+)</name>
        <dbReference type="ChEBI" id="CHEBI:57540"/>
    </ligand>
</feature>
<proteinExistence type="inferred from homology"/>
<evidence type="ECO:0000313" key="11">
    <source>
        <dbReference type="Proteomes" id="UP000672602"/>
    </source>
</evidence>
<evidence type="ECO:0000259" key="8">
    <source>
        <dbReference type="Pfam" id="PF00725"/>
    </source>
</evidence>
<keyword evidence="4 7" id="KW-0963">Cytoplasm</keyword>
<evidence type="ECO:0000256" key="4">
    <source>
        <dbReference type="ARBA" id="ARBA00022490"/>
    </source>
</evidence>
<protein>
    <recommendedName>
        <fullName evidence="7">L-carnitine dehydrogenase</fullName>
        <shortName evidence="7">CDH</shortName>
        <shortName evidence="7">L-CDH</shortName>
        <ecNumber evidence="7">1.1.1.108</ecNumber>
    </recommendedName>
</protein>
<dbReference type="AlphaFoldDB" id="A0A8J7S568"/>
<dbReference type="Proteomes" id="UP000672602">
    <property type="component" value="Unassembled WGS sequence"/>
</dbReference>
<comment type="similarity">
    <text evidence="7">Belongs to the 3-hydroxyacyl-CoA dehydrogenase family. L-carnitine dehydrogenase subfamily.</text>
</comment>
<evidence type="ECO:0000256" key="1">
    <source>
        <dbReference type="ARBA" id="ARBA00004496"/>
    </source>
</evidence>
<accession>A0A8J7S568</accession>
<dbReference type="HAMAP" id="MF_02129">
    <property type="entry name" value="L_carnitine_dehydrog"/>
    <property type="match status" value="1"/>
</dbReference>
<dbReference type="EC" id="1.1.1.108" evidence="7"/>
<evidence type="ECO:0000256" key="6">
    <source>
        <dbReference type="ARBA" id="ARBA00023027"/>
    </source>
</evidence>
<dbReference type="GO" id="GO:0006631">
    <property type="term" value="P:fatty acid metabolic process"/>
    <property type="evidence" value="ECO:0007669"/>
    <property type="project" value="InterPro"/>
</dbReference>
<evidence type="ECO:0000256" key="5">
    <source>
        <dbReference type="ARBA" id="ARBA00023002"/>
    </source>
</evidence>
<dbReference type="InterPro" id="IPR036291">
    <property type="entry name" value="NAD(P)-bd_dom_sf"/>
</dbReference>
<keyword evidence="11" id="KW-1185">Reference proteome</keyword>
<reference evidence="10" key="1">
    <citation type="submission" date="2021-04" db="EMBL/GenBank/DDBJ databases">
        <authorList>
            <person name="Zhang D.-C."/>
        </authorList>
    </citation>
    <scope>NUCLEOTIDE SEQUENCE</scope>
    <source>
        <strain evidence="10">CGMCC 1.15697</strain>
    </source>
</reference>
<dbReference type="Gene3D" id="3.40.50.720">
    <property type="entry name" value="NAD(P)-binding Rossmann-like Domain"/>
    <property type="match status" value="1"/>
</dbReference>
<keyword evidence="6 7" id="KW-0520">NAD</keyword>
<comment type="subunit">
    <text evidence="3 7">Homodimer.</text>
</comment>
<organism evidence="10 11">
    <name type="scientific">Marivibrio halodurans</name>
    <dbReference type="NCBI Taxonomy" id="2039722"/>
    <lineage>
        <taxon>Bacteria</taxon>
        <taxon>Pseudomonadati</taxon>
        <taxon>Pseudomonadota</taxon>
        <taxon>Alphaproteobacteria</taxon>
        <taxon>Rhodospirillales</taxon>
        <taxon>Rhodospirillaceae</taxon>
        <taxon>Marivibrio</taxon>
    </lineage>
</organism>
<evidence type="ECO:0000259" key="9">
    <source>
        <dbReference type="Pfam" id="PF02737"/>
    </source>
</evidence>
<dbReference type="GO" id="GO:0009437">
    <property type="term" value="P:carnitine metabolic process"/>
    <property type="evidence" value="ECO:0007669"/>
    <property type="project" value="UniProtKB-UniRule"/>
</dbReference>
<dbReference type="InterPro" id="IPR006108">
    <property type="entry name" value="3HC_DH_C"/>
</dbReference>
<dbReference type="RefSeq" id="WP_210680375.1">
    <property type="nucleotide sequence ID" value="NZ_JAGMWN010000001.1"/>
</dbReference>
<comment type="catalytic activity">
    <reaction evidence="7">
        <text>carnitine + NAD(+) = 3-dehydrocarnitine + NADH + H(+)</text>
        <dbReference type="Rhea" id="RHEA:19265"/>
        <dbReference type="ChEBI" id="CHEBI:15378"/>
        <dbReference type="ChEBI" id="CHEBI:17126"/>
        <dbReference type="ChEBI" id="CHEBI:57540"/>
        <dbReference type="ChEBI" id="CHEBI:57885"/>
        <dbReference type="ChEBI" id="CHEBI:57945"/>
        <dbReference type="EC" id="1.1.1.108"/>
    </reaction>
</comment>
<dbReference type="InterPro" id="IPR026578">
    <property type="entry name" value="L-carnitine_dehydrogenase"/>
</dbReference>
<feature type="domain" description="3-hydroxyacyl-CoA dehydrogenase NAD binding" evidence="9">
    <location>
        <begin position="8"/>
        <end position="180"/>
    </location>
</feature>
<gene>
    <name evidence="10" type="ORF">KAJ83_02195</name>
</gene>
<evidence type="ECO:0000313" key="10">
    <source>
        <dbReference type="EMBL" id="MBP5855802.1"/>
    </source>
</evidence>
<evidence type="ECO:0000256" key="3">
    <source>
        <dbReference type="ARBA" id="ARBA00011738"/>
    </source>
</evidence>
<comment type="subcellular location">
    <subcellularLocation>
        <location evidence="1 7">Cytoplasm</location>
    </subcellularLocation>
</comment>
<dbReference type="GO" id="GO:0047728">
    <property type="term" value="F:carnitine 3-dehydrogenase activity"/>
    <property type="evidence" value="ECO:0007669"/>
    <property type="project" value="UniProtKB-UniRule"/>
</dbReference>
<evidence type="ECO:0000256" key="2">
    <source>
        <dbReference type="ARBA" id="ARBA00004855"/>
    </source>
</evidence>
<dbReference type="PANTHER" id="PTHR48075:SF5">
    <property type="entry name" value="3-HYDROXYBUTYRYL-COA DEHYDROGENASE"/>
    <property type="match status" value="1"/>
</dbReference>
<dbReference type="InterPro" id="IPR006176">
    <property type="entry name" value="3-OHacyl-CoA_DH_NAD-bd"/>
</dbReference>
<dbReference type="InterPro" id="IPR013328">
    <property type="entry name" value="6PGD_dom2"/>
</dbReference>
<dbReference type="Pfam" id="PF02737">
    <property type="entry name" value="3HCDH_N"/>
    <property type="match status" value="1"/>
</dbReference>
<feature type="domain" description="3-hydroxyacyl-CoA dehydrogenase C-terminal" evidence="8">
    <location>
        <begin position="185"/>
        <end position="253"/>
    </location>
</feature>
<dbReference type="Pfam" id="PF00725">
    <property type="entry name" value="3HCDH"/>
    <property type="match status" value="1"/>
</dbReference>
<comment type="function">
    <text evidence="7">Catalyzes the NAD(+)-dependent oxidation of L-carnitine to 3-dehydrocarnitine.</text>
</comment>
<dbReference type="PANTHER" id="PTHR48075">
    <property type="entry name" value="3-HYDROXYACYL-COA DEHYDROGENASE FAMILY PROTEIN"/>
    <property type="match status" value="1"/>
</dbReference>
<dbReference type="EMBL" id="JAGMWN010000001">
    <property type="protein sequence ID" value="MBP5855802.1"/>
    <property type="molecule type" value="Genomic_DNA"/>
</dbReference>
<dbReference type="NCBIfam" id="NF005471">
    <property type="entry name" value="PRK07066.1"/>
    <property type="match status" value="1"/>
</dbReference>
<keyword evidence="5 7" id="KW-0560">Oxidoreductase</keyword>